<dbReference type="OrthoDB" id="9758917at2"/>
<comment type="similarity">
    <text evidence="1">Belongs to the peptidase S1C family.</text>
</comment>
<accession>A0A401YUL9</accession>
<dbReference type="RefSeq" id="WP_126640172.1">
    <property type="nucleotide sequence ID" value="NZ_BIFH01000027.1"/>
</dbReference>
<name>A0A401YUL9_9ACTN</name>
<keyword evidence="8" id="KW-1185">Reference proteome</keyword>
<dbReference type="SUPFAM" id="SSF50494">
    <property type="entry name" value="Trypsin-like serine proteases"/>
    <property type="match status" value="1"/>
</dbReference>
<keyword evidence="2 7" id="KW-0645">Protease</keyword>
<dbReference type="PANTHER" id="PTHR43343">
    <property type="entry name" value="PEPTIDASE S12"/>
    <property type="match status" value="1"/>
</dbReference>
<dbReference type="Gene3D" id="2.30.42.10">
    <property type="match status" value="1"/>
</dbReference>
<dbReference type="InterPro" id="IPR036034">
    <property type="entry name" value="PDZ_sf"/>
</dbReference>
<feature type="compositionally biased region" description="Low complexity" evidence="4">
    <location>
        <begin position="78"/>
        <end position="95"/>
    </location>
</feature>
<feature type="region of interest" description="Disordered" evidence="4">
    <location>
        <begin position="163"/>
        <end position="186"/>
    </location>
</feature>
<proteinExistence type="inferred from homology"/>
<dbReference type="SMART" id="SM00228">
    <property type="entry name" value="PDZ"/>
    <property type="match status" value="1"/>
</dbReference>
<dbReference type="Proteomes" id="UP000286931">
    <property type="component" value="Unassembled WGS sequence"/>
</dbReference>
<organism evidence="7 8">
    <name type="scientific">Embleya hyalina</name>
    <dbReference type="NCBI Taxonomy" id="516124"/>
    <lineage>
        <taxon>Bacteria</taxon>
        <taxon>Bacillati</taxon>
        <taxon>Actinomycetota</taxon>
        <taxon>Actinomycetes</taxon>
        <taxon>Kitasatosporales</taxon>
        <taxon>Streptomycetaceae</taxon>
        <taxon>Embleya</taxon>
    </lineage>
</organism>
<dbReference type="AlphaFoldDB" id="A0A401YUL9"/>
<dbReference type="InterPro" id="IPR009003">
    <property type="entry name" value="Peptidase_S1_PA"/>
</dbReference>
<evidence type="ECO:0000259" key="6">
    <source>
        <dbReference type="SMART" id="SM00228"/>
    </source>
</evidence>
<feature type="transmembrane region" description="Helical" evidence="5">
    <location>
        <begin position="134"/>
        <end position="157"/>
    </location>
</feature>
<dbReference type="Gene3D" id="2.40.10.10">
    <property type="entry name" value="Trypsin-like serine proteases"/>
    <property type="match status" value="2"/>
</dbReference>
<dbReference type="InterPro" id="IPR043504">
    <property type="entry name" value="Peptidase_S1_PA_chymotrypsin"/>
</dbReference>
<feature type="compositionally biased region" description="Pro residues" evidence="4">
    <location>
        <begin position="67"/>
        <end position="77"/>
    </location>
</feature>
<evidence type="ECO:0000256" key="3">
    <source>
        <dbReference type="ARBA" id="ARBA00022801"/>
    </source>
</evidence>
<evidence type="ECO:0000256" key="1">
    <source>
        <dbReference type="ARBA" id="ARBA00010541"/>
    </source>
</evidence>
<dbReference type="GO" id="GO:0004252">
    <property type="term" value="F:serine-type endopeptidase activity"/>
    <property type="evidence" value="ECO:0007669"/>
    <property type="project" value="InterPro"/>
</dbReference>
<evidence type="ECO:0000313" key="7">
    <source>
        <dbReference type="EMBL" id="GCD98245.1"/>
    </source>
</evidence>
<evidence type="ECO:0000313" key="8">
    <source>
        <dbReference type="Proteomes" id="UP000286931"/>
    </source>
</evidence>
<dbReference type="SUPFAM" id="SSF50156">
    <property type="entry name" value="PDZ domain-like"/>
    <property type="match status" value="1"/>
</dbReference>
<reference evidence="7 8" key="1">
    <citation type="submission" date="2018-12" db="EMBL/GenBank/DDBJ databases">
        <title>Draft genome sequence of Embleya hyalina NBRC 13850T.</title>
        <authorList>
            <person name="Komaki H."/>
            <person name="Hosoyama A."/>
            <person name="Kimura A."/>
            <person name="Ichikawa N."/>
            <person name="Tamura T."/>
        </authorList>
    </citation>
    <scope>NUCLEOTIDE SEQUENCE [LARGE SCALE GENOMIC DNA]</scope>
    <source>
        <strain evidence="7 8">NBRC 13850</strain>
    </source>
</reference>
<comment type="caution">
    <text evidence="7">The sequence shown here is derived from an EMBL/GenBank/DDBJ whole genome shotgun (WGS) entry which is preliminary data.</text>
</comment>
<keyword evidence="5" id="KW-0472">Membrane</keyword>
<feature type="region of interest" description="Disordered" evidence="4">
    <location>
        <begin position="1"/>
        <end position="99"/>
    </location>
</feature>
<evidence type="ECO:0000256" key="4">
    <source>
        <dbReference type="SAM" id="MobiDB-lite"/>
    </source>
</evidence>
<dbReference type="PANTHER" id="PTHR43343:SF3">
    <property type="entry name" value="PROTEASE DO-LIKE 8, CHLOROPLASTIC"/>
    <property type="match status" value="1"/>
</dbReference>
<evidence type="ECO:0000256" key="2">
    <source>
        <dbReference type="ARBA" id="ARBA00022670"/>
    </source>
</evidence>
<dbReference type="InterPro" id="IPR001940">
    <property type="entry name" value="Peptidase_S1C"/>
</dbReference>
<dbReference type="Pfam" id="PF13365">
    <property type="entry name" value="Trypsin_2"/>
    <property type="match status" value="1"/>
</dbReference>
<dbReference type="InterPro" id="IPR051201">
    <property type="entry name" value="Chloro_Bact_Ser_Proteases"/>
</dbReference>
<protein>
    <submittedName>
        <fullName evidence="7">Protease</fullName>
    </submittedName>
</protein>
<dbReference type="InterPro" id="IPR001478">
    <property type="entry name" value="PDZ"/>
</dbReference>
<feature type="compositionally biased region" description="Low complexity" evidence="4">
    <location>
        <begin position="164"/>
        <end position="179"/>
    </location>
</feature>
<dbReference type="GO" id="GO:0006508">
    <property type="term" value="P:proteolysis"/>
    <property type="evidence" value="ECO:0007669"/>
    <property type="project" value="UniProtKB-KW"/>
</dbReference>
<keyword evidence="3" id="KW-0378">Hydrolase</keyword>
<sequence length="507" mass="50718">MSDDRDVTGEVGSPVPGEAHGSSPATPQPARPEGLSDVSAEPEFRAEVPAKPAQAPTVGQPQGEAVPPTPVGPPTAQLPPTGEPGAEVPAAFAAGSGAGGAGAPPFGTGGAYPGYPGYPGFGAPPKPKRRPSGILVAAVVAALLAGGVGGGVGAWIVDRDDKPASAGVSPSSSPVDPASLNRSPTSVAGIAKQAVPSTVTIKTKGKVSGQGTETGTGAGFVYDKQGHILTNNHVVSLAAAGGELSVTFSDGTTKPAKIVGRAEGYDLAVIKVDDMPASVQPLPLGDNDKVAVGDPVIAIGAPFTLSNTVTTGIVSAKDRPVASGDQQKVSYMNAIQTDAAINPGNSGGPLLNAAGEVIGINSAIRSTGGGGQSPFGQQQESGSIGLGFAIPINQARWVADTLIQGNKPVYAQMGILPDSRYTGTGAQIVAQSPNGQDPVTANGPAAKAGLKPGDVITRLNNRAIGSYEDLFSEIWSHRPGDKVKVTYQRDGKEATTEVTLGQRVGDN</sequence>
<feature type="domain" description="PDZ" evidence="6">
    <location>
        <begin position="411"/>
        <end position="491"/>
    </location>
</feature>
<keyword evidence="5" id="KW-0812">Transmembrane</keyword>
<gene>
    <name evidence="7" type="ORF">EHYA_05949</name>
</gene>
<evidence type="ECO:0000256" key="5">
    <source>
        <dbReference type="SAM" id="Phobius"/>
    </source>
</evidence>
<dbReference type="EMBL" id="BIFH01000027">
    <property type="protein sequence ID" value="GCD98245.1"/>
    <property type="molecule type" value="Genomic_DNA"/>
</dbReference>
<dbReference type="PRINTS" id="PR00834">
    <property type="entry name" value="PROTEASES2C"/>
</dbReference>
<keyword evidence="5" id="KW-1133">Transmembrane helix</keyword>
<dbReference type="Pfam" id="PF13180">
    <property type="entry name" value="PDZ_2"/>
    <property type="match status" value="1"/>
</dbReference>